<evidence type="ECO:0000256" key="1">
    <source>
        <dbReference type="SAM" id="Coils"/>
    </source>
</evidence>
<feature type="region of interest" description="Disordered" evidence="2">
    <location>
        <begin position="40"/>
        <end position="68"/>
    </location>
</feature>
<dbReference type="AlphaFoldDB" id="A0A917FPT3"/>
<keyword evidence="1" id="KW-0175">Coiled coil</keyword>
<organism evidence="4 5">
    <name type="scientific">Paenibacillus abyssi</name>
    <dbReference type="NCBI Taxonomy" id="1340531"/>
    <lineage>
        <taxon>Bacteria</taxon>
        <taxon>Bacillati</taxon>
        <taxon>Bacillota</taxon>
        <taxon>Bacilli</taxon>
        <taxon>Bacillales</taxon>
        <taxon>Paenibacillaceae</taxon>
        <taxon>Paenibacillus</taxon>
    </lineage>
</organism>
<comment type="caution">
    <text evidence="4">The sequence shown here is derived from an EMBL/GenBank/DDBJ whole genome shotgun (WGS) entry which is preliminary data.</text>
</comment>
<feature type="chain" id="PRO_5039270625" evidence="3">
    <location>
        <begin position="25"/>
        <end position="1019"/>
    </location>
</feature>
<dbReference type="Gene3D" id="3.40.190.10">
    <property type="entry name" value="Periplasmic binding protein-like II"/>
    <property type="match status" value="1"/>
</dbReference>
<evidence type="ECO:0000256" key="3">
    <source>
        <dbReference type="SAM" id="SignalP"/>
    </source>
</evidence>
<evidence type="ECO:0000313" key="5">
    <source>
        <dbReference type="Proteomes" id="UP000644756"/>
    </source>
</evidence>
<feature type="compositionally biased region" description="Polar residues" evidence="2">
    <location>
        <begin position="48"/>
        <end position="62"/>
    </location>
</feature>
<reference evidence="4" key="1">
    <citation type="journal article" date="2014" name="Int. J. Syst. Evol. Microbiol.">
        <title>Complete genome sequence of Corynebacterium casei LMG S-19264T (=DSM 44701T), isolated from a smear-ripened cheese.</title>
        <authorList>
            <consortium name="US DOE Joint Genome Institute (JGI-PGF)"/>
            <person name="Walter F."/>
            <person name="Albersmeier A."/>
            <person name="Kalinowski J."/>
            <person name="Ruckert C."/>
        </authorList>
    </citation>
    <scope>NUCLEOTIDE SEQUENCE</scope>
    <source>
        <strain evidence="4">CGMCC 1.12987</strain>
    </source>
</reference>
<dbReference type="RefSeq" id="WP_188530362.1">
    <property type="nucleotide sequence ID" value="NZ_BMGR01000004.1"/>
</dbReference>
<dbReference type="InterPro" id="IPR006059">
    <property type="entry name" value="SBP"/>
</dbReference>
<evidence type="ECO:0000256" key="2">
    <source>
        <dbReference type="SAM" id="MobiDB-lite"/>
    </source>
</evidence>
<proteinExistence type="predicted"/>
<dbReference type="Gene3D" id="2.60.120.260">
    <property type="entry name" value="Galactose-binding domain-like"/>
    <property type="match status" value="2"/>
</dbReference>
<dbReference type="PANTHER" id="PTHR43649">
    <property type="entry name" value="ARABINOSE-BINDING PROTEIN-RELATED"/>
    <property type="match status" value="1"/>
</dbReference>
<sequence length="1019" mass="115614">MKRKAPALLLIFCMLLASFTTSQSQHVWANSDGGTKNLLDSLFKKDNAGNSDQSNEQNGQKSEANESARALGQRVTEDYYLQVKQQWEQEGVSDSQSFQAVIHPAQLYAGTKKAPLIPVSQSNGYDEQVVLWNDLTPEINFTVNVPNDGLYQIKIDYFALAGKITPAERGIQINNEYPYFESRRIVFPRLWTNESEQFQQDELGNEVFSKQVEVQKWQSTHISDASYLNNEPLKFRLKKGSNHIKLHYLREAMLVGRISVESPEDLPAYEVYLQSNNAVSEEIEAIHTFEAEKADLKSDSYIQAMASGDANVTPNRGSLISLNTLGGDSWKHGGQNVTWNIHVEKTGYYQLAFKYTQYFKINMPVFRKLLIDGKVPFQEVSAYAFPYASDWANEVISDAEGKPYKFYFTEGAHQLTLIADPSPYQRVIQTVREVMEELNVLNLEIKMATGNTQDVYRDWDITEQMPDIADTLNGIAGKMRGEYEYLRELSGRNPDEARNLLIGAEQLERLADNPSTIPVRFDQISQGSGSVTQKLGDMLLTMPQQPIQIDKFYVYNNKKLPKAKAGWWQKVSAMSSHFFTSFTTDYTRISPADEDSLQIWVNRPRQYVMLMQQMANQEFTAKTGIKVSLSLMPNEQKLILANASGKSPDAALGVSEKFPYEFALRGALSDLSQFEDYGQVVDRFAPGAMLPFMFDGGVYALPETQNFWVLYYRKDILDALNLDVPQTWDDVLATLPSLQRYGMNFYVPLAEAGAMKSFNLTTPFFYQQGGELFAEDGTRTAVDSDEALEGFKLMTNIFTVYNMPLQIPNFYNHFRDGHLPIGISNYNTYVELTTAAPELSGSWAIAPYPGIANDKGEITRWAPGTGQGVIVFKDSDKQQQAWEFVKWWTSKEVQAEFGNLVETIYGPTYRWNSANLEAFSELPWPEEDLKIILEQWKWLKDIPHIPGDYMLDRELSNAWNKVVFDGENPRKAIEDAVVLANREIMKKLEEFGYVQDGKGVKKLKVPTIEDVKGARGDTE</sequence>
<dbReference type="PANTHER" id="PTHR43649:SF27">
    <property type="entry name" value="EXTRACELLULAR SOLUTE-BINDING PROTEIN FAMILY 1"/>
    <property type="match status" value="1"/>
</dbReference>
<dbReference type="Proteomes" id="UP000644756">
    <property type="component" value="Unassembled WGS sequence"/>
</dbReference>
<feature type="coiled-coil region" evidence="1">
    <location>
        <begin position="424"/>
        <end position="451"/>
    </location>
</feature>
<dbReference type="SUPFAM" id="SSF53850">
    <property type="entry name" value="Periplasmic binding protein-like II"/>
    <property type="match status" value="1"/>
</dbReference>
<reference evidence="4" key="2">
    <citation type="submission" date="2020-09" db="EMBL/GenBank/DDBJ databases">
        <authorList>
            <person name="Sun Q."/>
            <person name="Zhou Y."/>
        </authorList>
    </citation>
    <scope>NUCLEOTIDE SEQUENCE</scope>
    <source>
        <strain evidence="4">CGMCC 1.12987</strain>
    </source>
</reference>
<accession>A0A917FPT3</accession>
<feature type="signal peptide" evidence="3">
    <location>
        <begin position="1"/>
        <end position="24"/>
    </location>
</feature>
<name>A0A917FPT3_9BACL</name>
<dbReference type="Pfam" id="PF01547">
    <property type="entry name" value="SBP_bac_1"/>
    <property type="match status" value="1"/>
</dbReference>
<protein>
    <submittedName>
        <fullName evidence="4">ABC transporter substrate-binding protein</fullName>
    </submittedName>
</protein>
<keyword evidence="5" id="KW-1185">Reference proteome</keyword>
<dbReference type="InterPro" id="IPR050490">
    <property type="entry name" value="Bact_solute-bd_prot1"/>
</dbReference>
<gene>
    <name evidence="4" type="ORF">GCM10010916_14150</name>
</gene>
<keyword evidence="3" id="KW-0732">Signal</keyword>
<evidence type="ECO:0000313" key="4">
    <source>
        <dbReference type="EMBL" id="GGF98097.1"/>
    </source>
</evidence>
<dbReference type="EMBL" id="BMGR01000004">
    <property type="protein sequence ID" value="GGF98097.1"/>
    <property type="molecule type" value="Genomic_DNA"/>
</dbReference>